<keyword evidence="2" id="KW-1185">Reference proteome</keyword>
<gene>
    <name evidence="1" type="ORF">QCA50_004015</name>
</gene>
<dbReference type="AlphaFoldDB" id="A0AAW0GMT8"/>
<evidence type="ECO:0000313" key="1">
    <source>
        <dbReference type="EMBL" id="KAK7692390.1"/>
    </source>
</evidence>
<evidence type="ECO:0000313" key="2">
    <source>
        <dbReference type="Proteomes" id="UP001385951"/>
    </source>
</evidence>
<protein>
    <submittedName>
        <fullName evidence="1">Uncharacterized protein</fullName>
    </submittedName>
</protein>
<comment type="caution">
    <text evidence="1">The sequence shown here is derived from an EMBL/GenBank/DDBJ whole genome shotgun (WGS) entry which is preliminary data.</text>
</comment>
<dbReference type="EMBL" id="JASBNA010000004">
    <property type="protein sequence ID" value="KAK7692390.1"/>
    <property type="molecule type" value="Genomic_DNA"/>
</dbReference>
<name>A0AAW0GMT8_9APHY</name>
<sequence>MRSGINYYDRWLECKAENVEWSTGTWLVITPEPAMDRVYLHGLHIFQKPLKKFILDKMPKDRDDNSNQLESLCSHLTQLARYWYDMTDAHCPLSIHRYFSLNGYLLSEKEADQIESQDDLTRRILQVILSYVEQARDHSNGDREEGKTHHLRWIEDGGNCSDPVTAQRLTVDLKHPNQAQALIRLIRTPQPYDGSEDFIFEKYLKVGILLLFDPQDIYVIPSDLSHPDDPIQPKNLPFVIIANDREFTPELRERMGSAAKSTLDRLRKKDMSQDTSPHRNIVYGLHWYKDHIQIIAHFICHYDGGPAKYCQTIVARHWITLNPEQLVTPFRWQSEDDTVLYRWRIYCSLSMINYEVQQLKKQLGMAKVLEGDQPPYTRNVGVVYHFDETQHPYLVKLRQHWRESDGFILPEDWILEGDINTEGVRRDPRGKVALDRSRCMMMSLTKLALKPIRHMLKPLKFEEIKANSSNFEYLGPDFLHPLSIPRSKFHWPTMVSDPRKTTEPHAAKLYDFLTMSTTTYADINIFVANAFANHSGYSVQWCPPQFQSPSTPDIFIDFAVVVTARDSAVTDIGAHRDQNIRTTRVPVFLGGTM</sequence>
<dbReference type="Proteomes" id="UP001385951">
    <property type="component" value="Unassembled WGS sequence"/>
</dbReference>
<proteinExistence type="predicted"/>
<accession>A0AAW0GMT8</accession>
<reference evidence="1 2" key="1">
    <citation type="submission" date="2022-09" db="EMBL/GenBank/DDBJ databases">
        <authorList>
            <person name="Palmer J.M."/>
        </authorList>
    </citation>
    <scope>NUCLEOTIDE SEQUENCE [LARGE SCALE GENOMIC DNA]</scope>
    <source>
        <strain evidence="1 2">DSM 7382</strain>
    </source>
</reference>
<organism evidence="1 2">
    <name type="scientific">Cerrena zonata</name>
    <dbReference type="NCBI Taxonomy" id="2478898"/>
    <lineage>
        <taxon>Eukaryota</taxon>
        <taxon>Fungi</taxon>
        <taxon>Dikarya</taxon>
        <taxon>Basidiomycota</taxon>
        <taxon>Agaricomycotina</taxon>
        <taxon>Agaricomycetes</taxon>
        <taxon>Polyporales</taxon>
        <taxon>Cerrenaceae</taxon>
        <taxon>Cerrena</taxon>
    </lineage>
</organism>